<dbReference type="GO" id="GO:0016787">
    <property type="term" value="F:hydrolase activity"/>
    <property type="evidence" value="ECO:0007669"/>
    <property type="project" value="UniProtKB-KW"/>
</dbReference>
<reference evidence="5" key="1">
    <citation type="journal article" date="2019" name="Int. J. Syst. Evol. Microbiol.">
        <title>The Global Catalogue of Microorganisms (GCM) 10K type strain sequencing project: providing services to taxonomists for standard genome sequencing and annotation.</title>
        <authorList>
            <consortium name="The Broad Institute Genomics Platform"/>
            <consortium name="The Broad Institute Genome Sequencing Center for Infectious Disease"/>
            <person name="Wu L."/>
            <person name="Ma J."/>
        </authorList>
    </citation>
    <scope>NUCLEOTIDE SEQUENCE [LARGE SCALE GENOMIC DNA]</scope>
    <source>
        <strain evidence="5">CCUG 63287</strain>
    </source>
</reference>
<gene>
    <name evidence="4" type="ORF">ACFO26_03005</name>
</gene>
<evidence type="ECO:0000256" key="3">
    <source>
        <dbReference type="SAM" id="SignalP"/>
    </source>
</evidence>
<dbReference type="InterPro" id="IPR025092">
    <property type="entry name" value="Glyco_hydro_66"/>
</dbReference>
<keyword evidence="2 3" id="KW-0732">Signal</keyword>
<protein>
    <submittedName>
        <fullName evidence="4">Glycoside hydrolase family 66 protein</fullName>
    </submittedName>
</protein>
<dbReference type="Gene3D" id="3.20.20.80">
    <property type="entry name" value="Glycosidases"/>
    <property type="match status" value="1"/>
</dbReference>
<evidence type="ECO:0000313" key="4">
    <source>
        <dbReference type="EMBL" id="MFC4651865.1"/>
    </source>
</evidence>
<organism evidence="4 5">
    <name type="scientific">Lactococcus nasutitermitis</name>
    <dbReference type="NCBI Taxonomy" id="1652957"/>
    <lineage>
        <taxon>Bacteria</taxon>
        <taxon>Bacillati</taxon>
        <taxon>Bacillota</taxon>
        <taxon>Bacilli</taxon>
        <taxon>Lactobacillales</taxon>
        <taxon>Streptococcaceae</taxon>
        <taxon>Lactococcus</taxon>
    </lineage>
</organism>
<dbReference type="InterPro" id="IPR013780">
    <property type="entry name" value="Glyco_hydro_b"/>
</dbReference>
<dbReference type="Pfam" id="PF13199">
    <property type="entry name" value="Glyco_hydro_66"/>
    <property type="match status" value="1"/>
</dbReference>
<dbReference type="RefSeq" id="WP_213533853.1">
    <property type="nucleotide sequence ID" value="NZ_BOVQ01000002.1"/>
</dbReference>
<feature type="signal peptide" evidence="3">
    <location>
        <begin position="1"/>
        <end position="24"/>
    </location>
</feature>
<evidence type="ECO:0000256" key="1">
    <source>
        <dbReference type="ARBA" id="ARBA00010837"/>
    </source>
</evidence>
<comment type="similarity">
    <text evidence="1">Belongs to the glycosyl hydrolase 66 family.</text>
</comment>
<accession>A0ABV9JEP9</accession>
<evidence type="ECO:0000313" key="5">
    <source>
        <dbReference type="Proteomes" id="UP001595987"/>
    </source>
</evidence>
<dbReference type="InterPro" id="IPR013783">
    <property type="entry name" value="Ig-like_fold"/>
</dbReference>
<dbReference type="Proteomes" id="UP001595987">
    <property type="component" value="Unassembled WGS sequence"/>
</dbReference>
<proteinExistence type="inferred from homology"/>
<name>A0ABV9JEP9_9LACT</name>
<dbReference type="EMBL" id="JBHSGD010000004">
    <property type="protein sequence ID" value="MFC4651865.1"/>
    <property type="molecule type" value="Genomic_DNA"/>
</dbReference>
<dbReference type="Gene3D" id="2.60.40.1180">
    <property type="entry name" value="Golgi alpha-mannosidase II"/>
    <property type="match status" value="1"/>
</dbReference>
<comment type="caution">
    <text evidence="4">The sequence shown here is derived from an EMBL/GenBank/DDBJ whole genome shotgun (WGS) entry which is preliminary data.</text>
</comment>
<keyword evidence="5" id="KW-1185">Reference proteome</keyword>
<keyword evidence="4" id="KW-0378">Hydrolase</keyword>
<evidence type="ECO:0000256" key="2">
    <source>
        <dbReference type="ARBA" id="ARBA00022729"/>
    </source>
</evidence>
<dbReference type="Gene3D" id="2.60.40.10">
    <property type="entry name" value="Immunoglobulins"/>
    <property type="match status" value="1"/>
</dbReference>
<sequence>MNFKKIMIITVLFGSLSVMTGAQADTLIENSADKKTIKIEKITTDKARYLPKDKVTTVITVKNPANVAQYGTGKLKMNYLEKEISELDFYYQVEAYSEKKLSLQFSLPAEDLKGYLLDVTLADDDKKIVSEMTNAVDVSSNVTKFPRYGYLTSFDTFNQKNLEQMKDFHLNLIQNYDWYDGNSPQIPMPQDENGTLNRKTWQNYMGKTVKAATVIQQNDFFHQMNMQSMAYDMIYAMTNPLQSELKSWGLMNFENYGDYNGGQWNYFTIGKQFYMDIGLNGWRDFIGKNVKNAVETLHFDGWHGDTIGEWGKHYNASYQEVEDKTVENVDAHLVSSQYFDFLNYQKENFFQNKLLALNPVGSIGLQNSVMSRSDIAYTEMWGNGSKDKALKKNSDGSVTNTGVSTATYQALKDNIDLTRQLSGKSLIVANYQEHNRVKEWNKSGIEHSLNKAAMLLSEAEVVASGGSRVSLGDGQNALNSDYFPDKTLKMDGDLLFSMQNYQNFQVAYQNLLRDGQENNENEIQMNGKVLLNKQAGNQVQAFAKSTTGTWETGTDTIQLINFVGNDLQEWEDGAGVAADDSFDNNGQHHFEPAYQKDFTVKYYTNKNFKEAYVTSPDYDFQGKQQKLQLNFGSDEKGKYVEFKVSSLEYWDMVVLK</sequence>
<feature type="chain" id="PRO_5047028554" evidence="3">
    <location>
        <begin position="25"/>
        <end position="656"/>
    </location>
</feature>